<dbReference type="PANTHER" id="PTHR12035">
    <property type="entry name" value="SIALIC ACID BINDING IMMUNOGLOBULIN-LIKE LECTIN"/>
    <property type="match status" value="1"/>
</dbReference>
<evidence type="ECO:0000256" key="14">
    <source>
        <dbReference type="SAM" id="SignalP"/>
    </source>
</evidence>
<evidence type="ECO:0000256" key="1">
    <source>
        <dbReference type="ARBA" id="ARBA00004479"/>
    </source>
</evidence>
<feature type="compositionally biased region" description="Low complexity" evidence="12">
    <location>
        <begin position="941"/>
        <end position="956"/>
    </location>
</feature>
<feature type="domain" description="Ig-like" evidence="15">
    <location>
        <begin position="692"/>
        <end position="775"/>
    </location>
</feature>
<evidence type="ECO:0000313" key="17">
    <source>
        <dbReference type="Proteomes" id="UP000322234"/>
    </source>
</evidence>
<dbReference type="GO" id="GO:0030246">
    <property type="term" value="F:carbohydrate binding"/>
    <property type="evidence" value="ECO:0007669"/>
    <property type="project" value="UniProtKB-KW"/>
</dbReference>
<dbReference type="SUPFAM" id="SSF48726">
    <property type="entry name" value="Immunoglobulin"/>
    <property type="match status" value="7"/>
</dbReference>
<evidence type="ECO:0000256" key="5">
    <source>
        <dbReference type="ARBA" id="ARBA00022889"/>
    </source>
</evidence>
<keyword evidence="4" id="KW-0430">Lectin</keyword>
<keyword evidence="10" id="KW-0393">Immunoglobulin domain</keyword>
<dbReference type="SMART" id="SM00409">
    <property type="entry name" value="IG"/>
    <property type="match status" value="5"/>
</dbReference>
<dbReference type="CDD" id="cd05712">
    <property type="entry name" value="IgV_CD33"/>
    <property type="match status" value="2"/>
</dbReference>
<dbReference type="PANTHER" id="PTHR12035:SF132">
    <property type="entry name" value="MYELOID CELL SURFACE ANTIGEN CD33"/>
    <property type="match status" value="1"/>
</dbReference>
<evidence type="ECO:0000256" key="12">
    <source>
        <dbReference type="SAM" id="MobiDB-lite"/>
    </source>
</evidence>
<keyword evidence="8" id="KW-1015">Disulfide bond</keyword>
<feature type="transmembrane region" description="Helical" evidence="13">
    <location>
        <begin position="464"/>
        <end position="485"/>
    </location>
</feature>
<evidence type="ECO:0000256" key="4">
    <source>
        <dbReference type="ARBA" id="ARBA00022734"/>
    </source>
</evidence>
<feature type="signal peptide" evidence="14">
    <location>
        <begin position="1"/>
        <end position="15"/>
    </location>
</feature>
<feature type="region of interest" description="Disordered" evidence="12">
    <location>
        <begin position="592"/>
        <end position="622"/>
    </location>
</feature>
<dbReference type="PROSITE" id="PS50835">
    <property type="entry name" value="IG_LIKE"/>
    <property type="match status" value="4"/>
</dbReference>
<comment type="caution">
    <text evidence="16">The sequence shown here is derived from an EMBL/GenBank/DDBJ whole genome shotgun (WGS) entry which is preliminary data.</text>
</comment>
<evidence type="ECO:0000256" key="7">
    <source>
        <dbReference type="ARBA" id="ARBA00023136"/>
    </source>
</evidence>
<evidence type="ECO:0000256" key="11">
    <source>
        <dbReference type="ARBA" id="ARBA00038361"/>
    </source>
</evidence>
<feature type="domain" description="Ig-like" evidence="15">
    <location>
        <begin position="18"/>
        <end position="130"/>
    </location>
</feature>
<feature type="domain" description="Ig-like" evidence="15">
    <location>
        <begin position="364"/>
        <end position="447"/>
    </location>
</feature>
<dbReference type="InterPro" id="IPR051036">
    <property type="entry name" value="SIGLEC"/>
</dbReference>
<evidence type="ECO:0000256" key="8">
    <source>
        <dbReference type="ARBA" id="ARBA00023157"/>
    </source>
</evidence>
<evidence type="ECO:0000256" key="2">
    <source>
        <dbReference type="ARBA" id="ARBA00022692"/>
    </source>
</evidence>
<comment type="similarity">
    <text evidence="11">Belongs to the immunoglobulin superfamily. SIGLEC (sialic acid binding Ig-like lectin) family.</text>
</comment>
<feature type="transmembrane region" description="Helical" evidence="13">
    <location>
        <begin position="902"/>
        <end position="924"/>
    </location>
</feature>
<feature type="chain" id="PRO_5025347507" description="Ig-like domain-containing protein" evidence="14">
    <location>
        <begin position="16"/>
        <end position="1041"/>
    </location>
</feature>
<proteinExistence type="inferred from homology"/>
<feature type="compositionally biased region" description="Low complexity" evidence="12">
    <location>
        <begin position="972"/>
        <end position="985"/>
    </location>
</feature>
<evidence type="ECO:0000256" key="9">
    <source>
        <dbReference type="ARBA" id="ARBA00023180"/>
    </source>
</evidence>
<dbReference type="InterPro" id="IPR013783">
    <property type="entry name" value="Ig-like_fold"/>
</dbReference>
<dbReference type="GO" id="GO:0007155">
    <property type="term" value="P:cell adhesion"/>
    <property type="evidence" value="ECO:0007669"/>
    <property type="project" value="UniProtKB-KW"/>
</dbReference>
<protein>
    <recommendedName>
        <fullName evidence="15">Ig-like domain-containing protein</fullName>
    </recommendedName>
</protein>
<keyword evidence="3 14" id="KW-0732">Signal</keyword>
<feature type="region of interest" description="Disordered" evidence="12">
    <location>
        <begin position="508"/>
        <end position="532"/>
    </location>
</feature>
<dbReference type="InterPro" id="IPR036179">
    <property type="entry name" value="Ig-like_dom_sf"/>
</dbReference>
<dbReference type="Proteomes" id="UP000322234">
    <property type="component" value="Unassembled WGS sequence"/>
</dbReference>
<dbReference type="Pfam" id="PF07686">
    <property type="entry name" value="V-set"/>
    <property type="match status" value="2"/>
</dbReference>
<feature type="compositionally biased region" description="Polar residues" evidence="12">
    <location>
        <begin position="990"/>
        <end position="1018"/>
    </location>
</feature>
<sequence length="1041" mass="114191">MPPLLLPLLWAGSLALGPNYWLKAPRSVSVQEGLCVRVPCSVYYPSDFHNGSTPVHGFWFREGANKFVDAPVATNKLDREVQEETQGRFHLLGDPRDNNCSLEIRDARKSDRGSYFFRVERGRMKWSYVSEQLFLNVTALTHQPHVRSPGALEPGRPGNLTCSVPWACERATPPIFSWTSAAPSSLGPRTPFSSVLTLTPRPQDHGTRLTCQVKLPTSGAIVEQTILLNVTWSLAQDRDYWLKAPRSVSVQEGLCVRVPCSVNYPRGFPSVSTPVHGFWFREGAEIFVDAPVATNKLDREVQEETQGRFHLLGDPRDNNCSLEIRDARKSDRGSYFFRVERGRMKWSYVSEQLFLNVTALTHQPHVLSLGALEPGRPGNLTCSVPWACEPAMPLIFSWTSAAPSSLGPRTPFSSVLTLTPRPQDQGTRLTCQVKFPTSGAMVERTILLNVTWESGTGAGVTEGAIAGAGVTMLLVLCFGLIFFVVKIYRKKVAKTAVDMEDIYSAAEPASLDHQQESKSEESSDPTNYAGTTPSLELEQELHYSSIIFRGEKPQESPHSEYAEIRIKRICKLLNLIFQDTLLDRWLQGQQLAQPSEGQPEQRPGQHRLVKTDSPGDPAVATNNPEREVLSETQGRFLLVGDPWTKDCSLDIRDAQRTDTGTYIFRVERGPTVRYSYKWHPLSVRVMALTDTPDIHVQGTLASGRPTNLTCAVPWACERGTPPTFSWTGVALTSPNPESPHSSVLTLTPSPQDHGTNLTCRVTFPGAGVSTEATIRLNVSYAPQELTIRVYQKEGTAPPQLLGPSCSQEDEGLSCSCSTRAWPAPSLHWRLGEGLLAGNFSNASFEIASSSAGPWANSSLSLREGLSSGLRLSCEAQNAHGKQIVKILLLPGKPGPRTGVVQGAIGGAGVTALLALCLIFVVKIYRKKSVERASSQDGDCPASRPASRTSKASSSRSLFPLRVTSTNPGQTAPLTTRPQLRLLPPQRRNKNSIMQTSVSTDRGPTTFRSGTPPSTQRSRLGSDRTLSPPPENAPLRDVCVRY</sequence>
<organism evidence="16 17">
    <name type="scientific">Bos mutus</name>
    <name type="common">wild yak</name>
    <dbReference type="NCBI Taxonomy" id="72004"/>
    <lineage>
        <taxon>Eukaryota</taxon>
        <taxon>Metazoa</taxon>
        <taxon>Chordata</taxon>
        <taxon>Craniata</taxon>
        <taxon>Vertebrata</taxon>
        <taxon>Euteleostomi</taxon>
        <taxon>Mammalia</taxon>
        <taxon>Eutheria</taxon>
        <taxon>Laurasiatheria</taxon>
        <taxon>Artiodactyla</taxon>
        <taxon>Ruminantia</taxon>
        <taxon>Pecora</taxon>
        <taxon>Bovidae</taxon>
        <taxon>Bovinae</taxon>
        <taxon>Bos</taxon>
    </lineage>
</organism>
<keyword evidence="7 13" id="KW-0472">Membrane</keyword>
<gene>
    <name evidence="16" type="ORF">E5288_WYG017566</name>
</gene>
<dbReference type="InterPro" id="IPR003599">
    <property type="entry name" value="Ig_sub"/>
</dbReference>
<comment type="subcellular location">
    <subcellularLocation>
        <location evidence="1">Membrane</location>
        <topology evidence="1">Single-pass type I membrane protein</topology>
    </subcellularLocation>
</comment>
<keyword evidence="9" id="KW-0325">Glycoprotein</keyword>
<dbReference type="InterPro" id="IPR007110">
    <property type="entry name" value="Ig-like_dom"/>
</dbReference>
<evidence type="ECO:0000256" key="6">
    <source>
        <dbReference type="ARBA" id="ARBA00022989"/>
    </source>
</evidence>
<dbReference type="InterPro" id="IPR013106">
    <property type="entry name" value="Ig_V-set"/>
</dbReference>
<dbReference type="AlphaFoldDB" id="A0A6B0RTY8"/>
<feature type="compositionally biased region" description="Polar residues" evidence="12">
    <location>
        <begin position="962"/>
        <end position="971"/>
    </location>
</feature>
<evidence type="ECO:0000259" key="15">
    <source>
        <dbReference type="PROSITE" id="PS50835"/>
    </source>
</evidence>
<evidence type="ECO:0000256" key="13">
    <source>
        <dbReference type="SAM" id="Phobius"/>
    </source>
</evidence>
<keyword evidence="5" id="KW-0130">Cell adhesion</keyword>
<keyword evidence="17" id="KW-1185">Reference proteome</keyword>
<dbReference type="GO" id="GO:0033691">
    <property type="term" value="F:sialic acid binding"/>
    <property type="evidence" value="ECO:0007669"/>
    <property type="project" value="TreeGrafter"/>
</dbReference>
<reference evidence="16" key="1">
    <citation type="submission" date="2019-10" db="EMBL/GenBank/DDBJ databases">
        <title>The sequence and de novo assembly of the wild yak genome.</title>
        <authorList>
            <person name="Liu Y."/>
        </authorList>
    </citation>
    <scope>NUCLEOTIDE SEQUENCE [LARGE SCALE GENOMIC DNA]</scope>
    <source>
        <strain evidence="16">WY2019</strain>
    </source>
</reference>
<keyword evidence="6 13" id="KW-1133">Transmembrane helix</keyword>
<evidence type="ECO:0000256" key="3">
    <source>
        <dbReference type="ARBA" id="ARBA00022729"/>
    </source>
</evidence>
<dbReference type="FunFam" id="2.60.40.10:FF:000829">
    <property type="entry name" value="Sialic acid-binding Ig-like lectin 8"/>
    <property type="match status" value="2"/>
</dbReference>
<dbReference type="Gene3D" id="2.60.40.10">
    <property type="entry name" value="Immunoglobulins"/>
    <property type="match status" value="6"/>
</dbReference>
<feature type="region of interest" description="Disordered" evidence="12">
    <location>
        <begin position="932"/>
        <end position="1041"/>
    </location>
</feature>
<evidence type="ECO:0000256" key="10">
    <source>
        <dbReference type="ARBA" id="ARBA00023319"/>
    </source>
</evidence>
<dbReference type="GO" id="GO:0005886">
    <property type="term" value="C:plasma membrane"/>
    <property type="evidence" value="ECO:0007669"/>
    <property type="project" value="TreeGrafter"/>
</dbReference>
<feature type="domain" description="Ig-like" evidence="15">
    <location>
        <begin position="144"/>
        <end position="227"/>
    </location>
</feature>
<dbReference type="EMBL" id="VBQZ03000089">
    <property type="protein sequence ID" value="MXQ93062.1"/>
    <property type="molecule type" value="Genomic_DNA"/>
</dbReference>
<accession>A0A6B0RTY8</accession>
<name>A0A6B0RTY8_9CETA</name>
<evidence type="ECO:0000313" key="16">
    <source>
        <dbReference type="EMBL" id="MXQ93062.1"/>
    </source>
</evidence>
<keyword evidence="2 13" id="KW-0812">Transmembrane</keyword>